<evidence type="ECO:0000313" key="2">
    <source>
        <dbReference type="EMBL" id="MFC4072236.1"/>
    </source>
</evidence>
<feature type="compositionally biased region" description="Low complexity" evidence="1">
    <location>
        <begin position="7"/>
        <end position="25"/>
    </location>
</feature>
<reference evidence="3" key="1">
    <citation type="journal article" date="2019" name="Int. J. Syst. Evol. Microbiol.">
        <title>The Global Catalogue of Microorganisms (GCM) 10K type strain sequencing project: providing services to taxonomists for standard genome sequencing and annotation.</title>
        <authorList>
            <consortium name="The Broad Institute Genomics Platform"/>
            <consortium name="The Broad Institute Genome Sequencing Center for Infectious Disease"/>
            <person name="Wu L."/>
            <person name="Ma J."/>
        </authorList>
    </citation>
    <scope>NUCLEOTIDE SEQUENCE [LARGE SCALE GENOMIC DNA]</scope>
    <source>
        <strain evidence="3">TBRC 5832</strain>
    </source>
</reference>
<keyword evidence="3" id="KW-1185">Reference proteome</keyword>
<dbReference type="RefSeq" id="WP_378073113.1">
    <property type="nucleotide sequence ID" value="NZ_JBHSBL010000032.1"/>
</dbReference>
<feature type="region of interest" description="Disordered" evidence="1">
    <location>
        <begin position="1"/>
        <end position="57"/>
    </location>
</feature>
<evidence type="ECO:0000313" key="3">
    <source>
        <dbReference type="Proteomes" id="UP001595867"/>
    </source>
</evidence>
<comment type="caution">
    <text evidence="2">The sequence shown here is derived from an EMBL/GenBank/DDBJ whole genome shotgun (WGS) entry which is preliminary data.</text>
</comment>
<protein>
    <submittedName>
        <fullName evidence="2">Uncharacterized protein</fullName>
    </submittedName>
</protein>
<accession>A0ABV8J9M2</accession>
<evidence type="ECO:0000256" key="1">
    <source>
        <dbReference type="SAM" id="MobiDB-lite"/>
    </source>
</evidence>
<name>A0ABV8J9M2_9ACTN</name>
<sequence>MRSIASPAPNMPMTTMPVTTAPATNRPASPRPATQLSAALAGRAARVTPAGPRDSLDRLRTRERIESIARLRAAARALGAVDVSGWDDATLTDHLDDLSKALCTFDAELARIADAVRARGFRISEPRATDNFPGGTG</sequence>
<proteinExistence type="predicted"/>
<dbReference type="Proteomes" id="UP001595867">
    <property type="component" value="Unassembled WGS sequence"/>
</dbReference>
<dbReference type="EMBL" id="JBHSBL010000032">
    <property type="protein sequence ID" value="MFC4072236.1"/>
    <property type="molecule type" value="Genomic_DNA"/>
</dbReference>
<gene>
    <name evidence="2" type="ORF">ACFO0C_45510</name>
</gene>
<organism evidence="2 3">
    <name type="scientific">Actinoplanes subglobosus</name>
    <dbReference type="NCBI Taxonomy" id="1547892"/>
    <lineage>
        <taxon>Bacteria</taxon>
        <taxon>Bacillati</taxon>
        <taxon>Actinomycetota</taxon>
        <taxon>Actinomycetes</taxon>
        <taxon>Micromonosporales</taxon>
        <taxon>Micromonosporaceae</taxon>
        <taxon>Actinoplanes</taxon>
    </lineage>
</organism>